<dbReference type="RefSeq" id="WP_039463788.1">
    <property type="nucleotide sequence ID" value="NZ_JWLZ01000169.1"/>
</dbReference>
<dbReference type="EMBL" id="JWLZ01000169">
    <property type="protein sequence ID" value="KHT62822.1"/>
    <property type="molecule type" value="Genomic_DNA"/>
</dbReference>
<reference evidence="2 3" key="1">
    <citation type="submission" date="2014-12" db="EMBL/GenBank/DDBJ databases">
        <title>Genome sequencing of Photobacterium gaetbulicola AD005a.</title>
        <authorList>
            <person name="Adrian T.G.S."/>
            <person name="Chan K.G."/>
        </authorList>
    </citation>
    <scope>NUCLEOTIDE SEQUENCE [LARGE SCALE GENOMIC DNA]</scope>
    <source>
        <strain evidence="2 3">AD005a</strain>
    </source>
</reference>
<protein>
    <submittedName>
        <fullName evidence="2">Uncharacterized protein</fullName>
    </submittedName>
</protein>
<dbReference type="Proteomes" id="UP000031278">
    <property type="component" value="Unassembled WGS sequence"/>
</dbReference>
<dbReference type="AlphaFoldDB" id="A0A0B9H1Y4"/>
<feature type="signal peptide" evidence="1">
    <location>
        <begin position="1"/>
        <end position="21"/>
    </location>
</feature>
<sequence>MSNYLKSIKLLVACFFITIIATGCNSGSSNDTKTNNEQWISGTAAIGAPLSGTLTVKGSNNEIIQATINNNGSFQVDLNDPTVNPPLTPPYRLYARGIANGETYEQHSYLDAFIEGEDNIVNVTPFTDIIVSRAAGELAAIYFARDDANDLSTVELKAQEQMLREVLKPVFEELGVDISLNLMSSAFEANNTGLDSILDAIETNQNHETLTVELTNKLTQQNIEISLTDPKEELPAFDPALPEISDAEAIANLFQSFNEQFADSAPSANQLTPLFADSFLNNDVGRNTFFSYFADNDEMIGLTLTPDKIHYINEGEALIFVLIGNEEDASRIGWWDWYLVRNAQGWQFDGNRAVVNWYFDFHCHSNNHLPTGFCEINIGIEDLDLTNSPKKPGWISSAKAYSQLDGEIVPGSIVYFSELADGQPGELHSYNTNDGSFNEDVVHFSWLSAEAFGQGQKVVIEIYAEPINLDVWDNPQVVGEPEQILTEIIFAEAKRNSAGENIAYPEISTNTLERLKQYNGGELLVEWSLPEGQLNAEVMLSIYNSEQYLSSSMFTWFNSDNNATLNLDTTNLPAGDYTLELRVYADDSEYEQQTYSYFHYEEIVLP</sequence>
<name>A0A0B9H1Y4_9GAMM</name>
<keyword evidence="1" id="KW-0732">Signal</keyword>
<comment type="caution">
    <text evidence="2">The sequence shown here is derived from an EMBL/GenBank/DDBJ whole genome shotgun (WGS) entry which is preliminary data.</text>
</comment>
<proteinExistence type="predicted"/>
<gene>
    <name evidence="2" type="ORF">RJ45_15080</name>
</gene>
<evidence type="ECO:0000256" key="1">
    <source>
        <dbReference type="SAM" id="SignalP"/>
    </source>
</evidence>
<dbReference type="PROSITE" id="PS51257">
    <property type="entry name" value="PROKAR_LIPOPROTEIN"/>
    <property type="match status" value="1"/>
</dbReference>
<evidence type="ECO:0000313" key="2">
    <source>
        <dbReference type="EMBL" id="KHT62822.1"/>
    </source>
</evidence>
<organism evidence="2 3">
    <name type="scientific">Photobacterium gaetbulicola</name>
    <dbReference type="NCBI Taxonomy" id="1295392"/>
    <lineage>
        <taxon>Bacteria</taxon>
        <taxon>Pseudomonadati</taxon>
        <taxon>Pseudomonadota</taxon>
        <taxon>Gammaproteobacteria</taxon>
        <taxon>Vibrionales</taxon>
        <taxon>Vibrionaceae</taxon>
        <taxon>Photobacterium</taxon>
    </lineage>
</organism>
<accession>A0A0B9H1Y4</accession>
<feature type="chain" id="PRO_5002128093" evidence="1">
    <location>
        <begin position="22"/>
        <end position="606"/>
    </location>
</feature>
<evidence type="ECO:0000313" key="3">
    <source>
        <dbReference type="Proteomes" id="UP000031278"/>
    </source>
</evidence>